<evidence type="ECO:0000256" key="1">
    <source>
        <dbReference type="ARBA" id="ARBA00023125"/>
    </source>
</evidence>
<keyword evidence="1" id="KW-0238">DNA-binding</keyword>
<proteinExistence type="predicted"/>
<evidence type="ECO:0000313" key="2">
    <source>
        <dbReference type="EMBL" id="GGP16842.1"/>
    </source>
</evidence>
<comment type="caution">
    <text evidence="2">The sequence shown here is derived from an EMBL/GenBank/DDBJ whole genome shotgun (WGS) entry which is preliminary data.</text>
</comment>
<organism evidence="2 3">
    <name type="scientific">Oceanobacillus neutriphilus</name>
    <dbReference type="NCBI Taxonomy" id="531815"/>
    <lineage>
        <taxon>Bacteria</taxon>
        <taxon>Bacillati</taxon>
        <taxon>Bacillota</taxon>
        <taxon>Bacilli</taxon>
        <taxon>Bacillales</taxon>
        <taxon>Bacillaceae</taxon>
        <taxon>Oceanobacillus</taxon>
    </lineage>
</organism>
<dbReference type="InterPro" id="IPR036388">
    <property type="entry name" value="WH-like_DNA-bd_sf"/>
</dbReference>
<accession>A0ABQ2P3C8</accession>
<evidence type="ECO:0000313" key="3">
    <source>
        <dbReference type="Proteomes" id="UP000641206"/>
    </source>
</evidence>
<protein>
    <submittedName>
        <fullName evidence="2">Transcriptional regulator</fullName>
    </submittedName>
</protein>
<dbReference type="EMBL" id="BMLW01000023">
    <property type="protein sequence ID" value="GGP16842.1"/>
    <property type="molecule type" value="Genomic_DNA"/>
</dbReference>
<dbReference type="NCBIfam" id="NF005061">
    <property type="entry name" value="PRK06474.1"/>
    <property type="match status" value="1"/>
</dbReference>
<dbReference type="Proteomes" id="UP000641206">
    <property type="component" value="Unassembled WGS sequence"/>
</dbReference>
<dbReference type="RefSeq" id="WP_188738378.1">
    <property type="nucleotide sequence ID" value="NZ_BMLW01000023.1"/>
</dbReference>
<sequence>MEFGLFKNQTRFKIALELIDKEEGLSIMQLNQLLEEIPQATLYRHMNAMFEEGLVKVVNTKKTRSGEEKFYAINAETYKVDEDEWNLASYDDKVNFVTYYFMYVLQSYQSYHKTIDEKKDQATFSLSKFTLEESKFEDFQSELKSLFEKYYEEPKTDNSKERTVSLVIIP</sequence>
<dbReference type="InterPro" id="IPR011991">
    <property type="entry name" value="ArsR-like_HTH"/>
</dbReference>
<name>A0ABQ2P3C8_9BACI</name>
<dbReference type="InterPro" id="IPR036390">
    <property type="entry name" value="WH_DNA-bd_sf"/>
</dbReference>
<keyword evidence="3" id="KW-1185">Reference proteome</keyword>
<dbReference type="Gene3D" id="1.10.10.10">
    <property type="entry name" value="Winged helix-like DNA-binding domain superfamily/Winged helix DNA-binding domain"/>
    <property type="match status" value="1"/>
</dbReference>
<dbReference type="Gene3D" id="6.10.140.2180">
    <property type="match status" value="1"/>
</dbReference>
<dbReference type="SUPFAM" id="SSF46785">
    <property type="entry name" value="Winged helix' DNA-binding domain"/>
    <property type="match status" value="1"/>
</dbReference>
<reference evidence="3" key="1">
    <citation type="journal article" date="2019" name="Int. J. Syst. Evol. Microbiol.">
        <title>The Global Catalogue of Microorganisms (GCM) 10K type strain sequencing project: providing services to taxonomists for standard genome sequencing and annotation.</title>
        <authorList>
            <consortium name="The Broad Institute Genomics Platform"/>
            <consortium name="The Broad Institute Genome Sequencing Center for Infectious Disease"/>
            <person name="Wu L."/>
            <person name="Ma J."/>
        </authorList>
    </citation>
    <scope>NUCLEOTIDE SEQUENCE [LARGE SCALE GENOMIC DNA]</scope>
    <source>
        <strain evidence="3">CGMCC 1.7693</strain>
    </source>
</reference>
<gene>
    <name evidence="2" type="ORF">GCM10011346_50420</name>
</gene>
<dbReference type="CDD" id="cd00090">
    <property type="entry name" value="HTH_ARSR"/>
    <property type="match status" value="1"/>
</dbReference>